<accession>A0A1V6SWE4</accession>
<dbReference type="PANTHER" id="PTHR13271:SF76">
    <property type="entry name" value="SET DOMAIN-CONTAINING PROTEIN 8"/>
    <property type="match status" value="1"/>
</dbReference>
<reference evidence="3" key="1">
    <citation type="journal article" date="2017" name="Nat. Microbiol.">
        <title>Global analysis of biosynthetic gene clusters reveals vast potential of secondary metabolite production in Penicillium species.</title>
        <authorList>
            <person name="Nielsen J.C."/>
            <person name="Grijseels S."/>
            <person name="Prigent S."/>
            <person name="Ji B."/>
            <person name="Dainat J."/>
            <person name="Nielsen K.F."/>
            <person name="Frisvad J.C."/>
            <person name="Workman M."/>
            <person name="Nielsen J."/>
        </authorList>
    </citation>
    <scope>NUCLEOTIDE SEQUENCE [LARGE SCALE GENOMIC DNA]</scope>
    <source>
        <strain evidence="3">IBT 14082</strain>
    </source>
</reference>
<proteinExistence type="predicted"/>
<dbReference type="CDD" id="cd10527">
    <property type="entry name" value="SET_LSMT"/>
    <property type="match status" value="1"/>
</dbReference>
<evidence type="ECO:0000313" key="3">
    <source>
        <dbReference type="Proteomes" id="UP000191342"/>
    </source>
</evidence>
<feature type="region of interest" description="Disordered" evidence="1">
    <location>
        <begin position="11"/>
        <end position="37"/>
    </location>
</feature>
<dbReference type="Gene3D" id="3.90.1410.10">
    <property type="entry name" value="set domain protein methyltransferase, domain 1"/>
    <property type="match status" value="1"/>
</dbReference>
<dbReference type="FunFam" id="3.90.1410.10:FF:000014">
    <property type="entry name" value="SET domain-containing protein"/>
    <property type="match status" value="1"/>
</dbReference>
<comment type="caution">
    <text evidence="2">The sequence shown here is derived from an EMBL/GenBank/DDBJ whole genome shotgun (WGS) entry which is preliminary data.</text>
</comment>
<gene>
    <name evidence="2" type="ORF">PENFLA_c022G06755</name>
</gene>
<evidence type="ECO:0000313" key="2">
    <source>
        <dbReference type="EMBL" id="OQE18130.1"/>
    </source>
</evidence>
<evidence type="ECO:0000256" key="1">
    <source>
        <dbReference type="SAM" id="MobiDB-lite"/>
    </source>
</evidence>
<dbReference type="AlphaFoldDB" id="A0A1V6SWE4"/>
<dbReference type="OrthoDB" id="441812at2759"/>
<dbReference type="Proteomes" id="UP000191342">
    <property type="component" value="Unassembled WGS sequence"/>
</dbReference>
<dbReference type="PANTHER" id="PTHR13271">
    <property type="entry name" value="UNCHARACTERIZED PUTATIVE METHYLTRANSFERASE"/>
    <property type="match status" value="1"/>
</dbReference>
<dbReference type="GO" id="GO:0016279">
    <property type="term" value="F:protein-lysine N-methyltransferase activity"/>
    <property type="evidence" value="ECO:0007669"/>
    <property type="project" value="TreeGrafter"/>
</dbReference>
<dbReference type="InterPro" id="IPR046341">
    <property type="entry name" value="SET_dom_sf"/>
</dbReference>
<dbReference type="EMBL" id="MLQL01000022">
    <property type="protein sequence ID" value="OQE18130.1"/>
    <property type="molecule type" value="Genomic_DNA"/>
</dbReference>
<name>A0A1V6SWE4_9EURO</name>
<dbReference type="STRING" id="254877.A0A1V6SWE4"/>
<protein>
    <recommendedName>
        <fullName evidence="4">SET domain-containing protein</fullName>
    </recommendedName>
</protein>
<dbReference type="InterPro" id="IPR050600">
    <property type="entry name" value="SETD3_SETD6_MTase"/>
</dbReference>
<keyword evidence="3" id="KW-1185">Reference proteome</keyword>
<dbReference type="SUPFAM" id="SSF82199">
    <property type="entry name" value="SET domain"/>
    <property type="match status" value="1"/>
</dbReference>
<sequence length="536" mass="59441">MTSACCNSILSKQGKSRPGLSIRERSSSAAFERTTPTSNSITMKREYIPIESLPAWQRLNGIVVQGIAVHKLGSDQHGGDKGSALIATEAQMSRENDAKPKILLQVPSELVLSLETVQNHAKTDRYLRDVLENIGAFGRTARGAILIFLLIQLSHSSPDLRSANETIGISNPWTEYVKFLPPSFPLPTFYTAEEQELFRGTSLTEALGAKFASLEREFEQLRQATEGIAWCQRSWWDEKTGALTIDDWKYVDAAYRSRMLDLPGSGLSMVPCIDMANHGSGDGVKALYDADSERNAVLQLRWGKALQPGEEVTISYGDEKPASEMIFSYGFLESGTTDAREIFLNLDIPEDDPLGLAKRIFCQNNSGIRISSIEGSEEVTWESGLVWIACVNEEDGLHFGIAQTTDGGRELETTWKGEKIQSASHLRELLAVDPLWEIFQLRAAVLLLERLETQLALLQETGEIISSMQEDKAALDSMFRPGIFTSIAQFRALEGELLEKAVEELIKQRTKLLASKTVAEYFSAQTAELDEAEDFS</sequence>
<evidence type="ECO:0008006" key="4">
    <source>
        <dbReference type="Google" id="ProtNLM"/>
    </source>
</evidence>
<organism evidence="2 3">
    <name type="scientific">Penicillium flavigenum</name>
    <dbReference type="NCBI Taxonomy" id="254877"/>
    <lineage>
        <taxon>Eukaryota</taxon>
        <taxon>Fungi</taxon>
        <taxon>Dikarya</taxon>
        <taxon>Ascomycota</taxon>
        <taxon>Pezizomycotina</taxon>
        <taxon>Eurotiomycetes</taxon>
        <taxon>Eurotiomycetidae</taxon>
        <taxon>Eurotiales</taxon>
        <taxon>Aspergillaceae</taxon>
        <taxon>Penicillium</taxon>
    </lineage>
</organism>
<dbReference type="GO" id="GO:0005634">
    <property type="term" value="C:nucleus"/>
    <property type="evidence" value="ECO:0007669"/>
    <property type="project" value="TreeGrafter"/>
</dbReference>